<feature type="signal peptide" evidence="1">
    <location>
        <begin position="1"/>
        <end position="16"/>
    </location>
</feature>
<keyword evidence="3" id="KW-1185">Reference proteome</keyword>
<dbReference type="SUPFAM" id="SSF56925">
    <property type="entry name" value="OMPA-like"/>
    <property type="match status" value="1"/>
</dbReference>
<gene>
    <name evidence="2" type="ORF">Hsar01_00072</name>
</gene>
<dbReference type="InterPro" id="IPR018550">
    <property type="entry name" value="Lipid-A_deacylase-rel"/>
</dbReference>
<accession>A0ABP9UGS5</accession>
<dbReference type="EMBL" id="BAABRI010000001">
    <property type="protein sequence ID" value="GAA5480868.1"/>
    <property type="molecule type" value="Genomic_DNA"/>
</dbReference>
<dbReference type="Gene3D" id="2.40.160.20">
    <property type="match status" value="1"/>
</dbReference>
<evidence type="ECO:0000313" key="2">
    <source>
        <dbReference type="EMBL" id="GAA5480868.1"/>
    </source>
</evidence>
<dbReference type="RefSeq" id="WP_353565027.1">
    <property type="nucleotide sequence ID" value="NZ_BAABRI010000001.1"/>
</dbReference>
<protein>
    <recommendedName>
        <fullName evidence="4">Acyloxyacyl hydrolase</fullName>
    </recommendedName>
</protein>
<organism evidence="2 3">
    <name type="scientific">Haloferula sargassicola</name>
    <dbReference type="NCBI Taxonomy" id="490096"/>
    <lineage>
        <taxon>Bacteria</taxon>
        <taxon>Pseudomonadati</taxon>
        <taxon>Verrucomicrobiota</taxon>
        <taxon>Verrucomicrobiia</taxon>
        <taxon>Verrucomicrobiales</taxon>
        <taxon>Verrucomicrobiaceae</taxon>
        <taxon>Haloferula</taxon>
    </lineage>
</organism>
<feature type="chain" id="PRO_5047202190" description="Acyloxyacyl hydrolase" evidence="1">
    <location>
        <begin position="17"/>
        <end position="213"/>
    </location>
</feature>
<reference evidence="2 3" key="1">
    <citation type="submission" date="2024-02" db="EMBL/GenBank/DDBJ databases">
        <title>Haloferula sargassicola NBRC 104335.</title>
        <authorList>
            <person name="Ichikawa N."/>
            <person name="Katano-Makiyama Y."/>
            <person name="Hidaka K."/>
        </authorList>
    </citation>
    <scope>NUCLEOTIDE SEQUENCE [LARGE SCALE GENOMIC DNA]</scope>
    <source>
        <strain evidence="2 3">NBRC 104335</strain>
    </source>
</reference>
<sequence length="213" mass="22887">MKPLILLAAGATASFAADTAAVTRESMSTACIPGPGFQQAAEHPSESWEFTLETGYLWNVGSNTPIDYEIVPTQLTFRTPAQLHWWEGENGARLIVRGRYSLMMELFTVGPETGYLGVSGAPSIEYWFPDEQTSAFFSIGGGLGLTDSTNVPGGQGQDFTLNWFANLGLRRELCENLSVLGGAYFVHHSNGGQTSPNPGIDALGFTVGLGLRF</sequence>
<name>A0ABP9UGS5_9BACT</name>
<dbReference type="Pfam" id="PF09411">
    <property type="entry name" value="PagL"/>
    <property type="match status" value="1"/>
</dbReference>
<evidence type="ECO:0000313" key="3">
    <source>
        <dbReference type="Proteomes" id="UP001476282"/>
    </source>
</evidence>
<dbReference type="InterPro" id="IPR011250">
    <property type="entry name" value="OMP/PagP_B-barrel"/>
</dbReference>
<dbReference type="Proteomes" id="UP001476282">
    <property type="component" value="Unassembled WGS sequence"/>
</dbReference>
<comment type="caution">
    <text evidence="2">The sequence shown here is derived from an EMBL/GenBank/DDBJ whole genome shotgun (WGS) entry which is preliminary data.</text>
</comment>
<evidence type="ECO:0000256" key="1">
    <source>
        <dbReference type="SAM" id="SignalP"/>
    </source>
</evidence>
<evidence type="ECO:0008006" key="4">
    <source>
        <dbReference type="Google" id="ProtNLM"/>
    </source>
</evidence>
<proteinExistence type="predicted"/>
<keyword evidence="1" id="KW-0732">Signal</keyword>